<dbReference type="Proteomes" id="UP000253529">
    <property type="component" value="Unassembled WGS sequence"/>
</dbReference>
<dbReference type="RefSeq" id="WP_113891106.1">
    <property type="nucleotide sequence ID" value="NZ_QNRK01000025.1"/>
</dbReference>
<protein>
    <submittedName>
        <fullName evidence="1">Uncharacterized protein</fullName>
    </submittedName>
</protein>
<evidence type="ECO:0000313" key="1">
    <source>
        <dbReference type="EMBL" id="RBP08523.1"/>
    </source>
</evidence>
<organism evidence="1 2">
    <name type="scientific">Roseiarcus fermentans</name>
    <dbReference type="NCBI Taxonomy" id="1473586"/>
    <lineage>
        <taxon>Bacteria</taxon>
        <taxon>Pseudomonadati</taxon>
        <taxon>Pseudomonadota</taxon>
        <taxon>Alphaproteobacteria</taxon>
        <taxon>Hyphomicrobiales</taxon>
        <taxon>Roseiarcaceae</taxon>
        <taxon>Roseiarcus</taxon>
    </lineage>
</organism>
<gene>
    <name evidence="1" type="ORF">DFR50_1254</name>
</gene>
<reference evidence="1 2" key="1">
    <citation type="submission" date="2018-06" db="EMBL/GenBank/DDBJ databases">
        <title>Genomic Encyclopedia of Type Strains, Phase IV (KMG-IV): sequencing the most valuable type-strain genomes for metagenomic binning, comparative biology and taxonomic classification.</title>
        <authorList>
            <person name="Goeker M."/>
        </authorList>
    </citation>
    <scope>NUCLEOTIDE SEQUENCE [LARGE SCALE GENOMIC DNA]</scope>
    <source>
        <strain evidence="1 2">DSM 24875</strain>
    </source>
</reference>
<dbReference type="AlphaFoldDB" id="A0A366F1I4"/>
<proteinExistence type="predicted"/>
<sequence>MPAPARPPAAADLSPASRFVSCRIAAEGDHTFSTEATIALIAFNVSPAAADWVRNLAEHRDPRGARAAAIRAAAALVRQPAPSATAKALGHEIRRYLAGAWLRVDRELADRALSPPPDSSSLRLELFRIARLTDGQGLAWRRILEIIET</sequence>
<name>A0A366F1I4_9HYPH</name>
<evidence type="ECO:0000313" key="2">
    <source>
        <dbReference type="Proteomes" id="UP000253529"/>
    </source>
</evidence>
<keyword evidence="2" id="KW-1185">Reference proteome</keyword>
<accession>A0A366F1I4</accession>
<dbReference type="EMBL" id="QNRK01000025">
    <property type="protein sequence ID" value="RBP08523.1"/>
    <property type="molecule type" value="Genomic_DNA"/>
</dbReference>
<comment type="caution">
    <text evidence="1">The sequence shown here is derived from an EMBL/GenBank/DDBJ whole genome shotgun (WGS) entry which is preliminary data.</text>
</comment>